<keyword evidence="2" id="KW-1185">Reference proteome</keyword>
<proteinExistence type="predicted"/>
<organism evidence="1 2">
    <name type="scientific">Carboxydichorda subterranea</name>
    <dbReference type="NCBI Taxonomy" id="3109565"/>
    <lineage>
        <taxon>Bacteria</taxon>
        <taxon>Bacillati</taxon>
        <taxon>Bacillota</taxon>
        <taxon>Limnochordia</taxon>
        <taxon>Limnochordales</taxon>
        <taxon>Geochordaceae</taxon>
        <taxon>Carboxydichorda</taxon>
    </lineage>
</organism>
<dbReference type="EMBL" id="CP141615">
    <property type="protein sequence ID" value="WRP16591.1"/>
    <property type="molecule type" value="Genomic_DNA"/>
</dbReference>
<dbReference type="Proteomes" id="UP001332192">
    <property type="component" value="Chromosome"/>
</dbReference>
<dbReference type="RefSeq" id="WP_324715864.1">
    <property type="nucleotide sequence ID" value="NZ_CP141615.1"/>
</dbReference>
<protein>
    <submittedName>
        <fullName evidence="1">Uncharacterized protein</fullName>
    </submittedName>
</protein>
<reference evidence="1 2" key="1">
    <citation type="journal article" date="2024" name="Front. Microbiol.">
        <title>Novel thermophilic genera Geochorda gen. nov. and Carboxydochorda gen. nov. from the deep terrestrial subsurface reveal the ecophysiological diversity in the class Limnochordia.</title>
        <authorList>
            <person name="Karnachuk O.V."/>
            <person name="Lukina A.P."/>
            <person name="Avakyan M.R."/>
            <person name="Kadnikov V.V."/>
            <person name="Begmatov S."/>
            <person name="Beletsky A.V."/>
            <person name="Vlasova K.G."/>
            <person name="Novikov A.A."/>
            <person name="Shcherbakova V.A."/>
            <person name="Mardanov A.V."/>
            <person name="Ravin N.V."/>
        </authorList>
    </citation>
    <scope>NUCLEOTIDE SEQUENCE [LARGE SCALE GENOMIC DNA]</scope>
    <source>
        <strain evidence="1 2">L945</strain>
    </source>
</reference>
<sequence>MRAQQARVERLEAEVHAIAMESGYAPVFQALQTLKGIREVRAVTLWPRSRGSPGFEARTS</sequence>
<evidence type="ECO:0000313" key="2">
    <source>
        <dbReference type="Proteomes" id="UP001332192"/>
    </source>
</evidence>
<evidence type="ECO:0000313" key="1">
    <source>
        <dbReference type="EMBL" id="WRP16591.1"/>
    </source>
</evidence>
<accession>A0ABZ1BVM8</accession>
<name>A0ABZ1BVM8_9FIRM</name>
<gene>
    <name evidence="1" type="ORF">U7230_10875</name>
</gene>